<keyword evidence="3" id="KW-1185">Reference proteome</keyword>
<dbReference type="InterPro" id="IPR041662">
    <property type="entry name" value="SusD-like_2"/>
</dbReference>
<keyword evidence="1" id="KW-0732">Signal</keyword>
<evidence type="ECO:0000256" key="1">
    <source>
        <dbReference type="SAM" id="SignalP"/>
    </source>
</evidence>
<dbReference type="AlphaFoldDB" id="A0A3N4MJ90"/>
<dbReference type="OrthoDB" id="614457at2"/>
<dbReference type="RefSeq" id="WP_120517540.1">
    <property type="nucleotide sequence ID" value="NZ_QXZY01000009.1"/>
</dbReference>
<protein>
    <submittedName>
        <fullName evidence="2">SusD/RagB family nutrient-binding outer membrane lipoprotein</fullName>
    </submittedName>
</protein>
<dbReference type="Gene3D" id="1.25.40.390">
    <property type="match status" value="1"/>
</dbReference>
<feature type="signal peptide" evidence="1">
    <location>
        <begin position="1"/>
        <end position="21"/>
    </location>
</feature>
<dbReference type="EMBL" id="RMBX01000008">
    <property type="protein sequence ID" value="RPD40170.1"/>
    <property type="molecule type" value="Genomic_DNA"/>
</dbReference>
<name>A0A3N4MJ90_9BACT</name>
<reference evidence="3" key="1">
    <citation type="submission" date="2018-11" db="EMBL/GenBank/DDBJ databases">
        <title>Chitinophaga lutea sp.nov., isolate from arsenic contaminated soil.</title>
        <authorList>
            <person name="Zong Y."/>
        </authorList>
    </citation>
    <scope>NUCLEOTIDE SEQUENCE [LARGE SCALE GENOMIC DNA]</scope>
    <source>
        <strain evidence="3">YLT18</strain>
    </source>
</reference>
<gene>
    <name evidence="2" type="ORF">EG028_16085</name>
</gene>
<organism evidence="2 3">
    <name type="scientific">Chitinophaga barathri</name>
    <dbReference type="NCBI Taxonomy" id="1647451"/>
    <lineage>
        <taxon>Bacteria</taxon>
        <taxon>Pseudomonadati</taxon>
        <taxon>Bacteroidota</taxon>
        <taxon>Chitinophagia</taxon>
        <taxon>Chitinophagales</taxon>
        <taxon>Chitinophagaceae</taxon>
        <taxon>Chitinophaga</taxon>
    </lineage>
</organism>
<feature type="chain" id="PRO_5018338258" evidence="1">
    <location>
        <begin position="22"/>
        <end position="484"/>
    </location>
</feature>
<proteinExistence type="predicted"/>
<dbReference type="Pfam" id="PF12771">
    <property type="entry name" value="SusD-like_2"/>
    <property type="match status" value="1"/>
</dbReference>
<comment type="caution">
    <text evidence="2">The sequence shown here is derived from an EMBL/GenBank/DDBJ whole genome shotgun (WGS) entry which is preliminary data.</text>
</comment>
<dbReference type="SUPFAM" id="SSF48452">
    <property type="entry name" value="TPR-like"/>
    <property type="match status" value="1"/>
</dbReference>
<evidence type="ECO:0000313" key="3">
    <source>
        <dbReference type="Proteomes" id="UP000279089"/>
    </source>
</evidence>
<sequence>MKMTKVKSIIAALAVAAIVLPGCKKFLDINESPNSTTKANPDQILPSIEASVAHVTSYQYQTYGNFWSQYWTQRPNASQFRTIDAYSSGPADFDRAWGILYANGLSDTDSLISLQHLPKFNQWSARAYILRAYAFMMLTDGFGDIPLSEALQGSGNRSPHYDTQERVYDSVFLWIQKGLDLLDPDNDYQPGAEDILENGEGWAAFGNTLKLRAYLRISGVNPTKAAAGIQALYASNPEFLTENWQINYVDVGGNQYPIWAEVLQLQIRNQGASGTVMDKLKEWGDTRISSFFNRYTYPPNTPGNPPPAFLSIPQGGYDGVPSTTPMSNPSARVMSGAAPGIIISGSESYFLQAEAALKGWGTGSAAALYEQGIRASFAWGGRTDAEATTYMANQQVAWNSANVDTLQKRIITQKYFSMVGSQGFEAWSEWRRTHYPEFLVRSQASVLGPNSRPQRFVYPQAELTRNANFPGLQNIDVPVWWAKK</sequence>
<dbReference type="InterPro" id="IPR011990">
    <property type="entry name" value="TPR-like_helical_dom_sf"/>
</dbReference>
<dbReference type="Proteomes" id="UP000279089">
    <property type="component" value="Unassembled WGS sequence"/>
</dbReference>
<accession>A0A3N4MJ90</accession>
<evidence type="ECO:0000313" key="2">
    <source>
        <dbReference type="EMBL" id="RPD40170.1"/>
    </source>
</evidence>
<keyword evidence="2" id="KW-0449">Lipoprotein</keyword>